<comment type="caution">
    <text evidence="1">The sequence shown here is derived from an EMBL/GenBank/DDBJ whole genome shotgun (WGS) entry which is preliminary data.</text>
</comment>
<evidence type="ECO:0000313" key="2">
    <source>
        <dbReference type="Proteomes" id="UP000288805"/>
    </source>
</evidence>
<name>A0A438CW84_VITVI</name>
<dbReference type="Proteomes" id="UP000288805">
    <property type="component" value="Unassembled WGS sequence"/>
</dbReference>
<dbReference type="AlphaFoldDB" id="A0A438CW84"/>
<protein>
    <submittedName>
        <fullName evidence="1">Uncharacterized protein</fullName>
    </submittedName>
</protein>
<proteinExistence type="predicted"/>
<accession>A0A438CW84</accession>
<sequence>MGEVPNLEELVAVLGCKVGALPNYLPRPPFGRPLQVIVGKYVQEEGGWCTNQVWESSGRTSGVGHAFKRLFPNLYSIGSSKDAWVSNVWDGSNWDPRFIRQLHDWDMEEVDVFLGMLYDHSIYVGIDDVMVWMETRNGLAPKEGWWMLNVEEEMSEIMSSSIVRKHTSCGNWFLLYLMYIGYALFSERVALELVWLLCWQEKKKGLEGCFAMPILDHLEGKE</sequence>
<dbReference type="EMBL" id="QGNW01001951">
    <property type="protein sequence ID" value="RVW27463.1"/>
    <property type="molecule type" value="Genomic_DNA"/>
</dbReference>
<gene>
    <name evidence="1" type="ORF">CK203_094353</name>
</gene>
<reference evidence="1 2" key="1">
    <citation type="journal article" date="2018" name="PLoS Genet.">
        <title>Population sequencing reveals clonal diversity and ancestral inbreeding in the grapevine cultivar Chardonnay.</title>
        <authorList>
            <person name="Roach M.J."/>
            <person name="Johnson D.L."/>
            <person name="Bohlmann J."/>
            <person name="van Vuuren H.J."/>
            <person name="Jones S.J."/>
            <person name="Pretorius I.S."/>
            <person name="Schmidt S.A."/>
            <person name="Borneman A.R."/>
        </authorList>
    </citation>
    <scope>NUCLEOTIDE SEQUENCE [LARGE SCALE GENOMIC DNA]</scope>
    <source>
        <strain evidence="2">cv. Chardonnay</strain>
        <tissue evidence="1">Leaf</tissue>
    </source>
</reference>
<organism evidence="1 2">
    <name type="scientific">Vitis vinifera</name>
    <name type="common">Grape</name>
    <dbReference type="NCBI Taxonomy" id="29760"/>
    <lineage>
        <taxon>Eukaryota</taxon>
        <taxon>Viridiplantae</taxon>
        <taxon>Streptophyta</taxon>
        <taxon>Embryophyta</taxon>
        <taxon>Tracheophyta</taxon>
        <taxon>Spermatophyta</taxon>
        <taxon>Magnoliopsida</taxon>
        <taxon>eudicotyledons</taxon>
        <taxon>Gunneridae</taxon>
        <taxon>Pentapetalae</taxon>
        <taxon>rosids</taxon>
        <taxon>Vitales</taxon>
        <taxon>Vitaceae</taxon>
        <taxon>Viteae</taxon>
        <taxon>Vitis</taxon>
    </lineage>
</organism>
<evidence type="ECO:0000313" key="1">
    <source>
        <dbReference type="EMBL" id="RVW27463.1"/>
    </source>
</evidence>